<reference evidence="2" key="1">
    <citation type="submission" date="2016-09" db="EMBL/GenBank/DDBJ databases">
        <authorList>
            <person name="Varghese N."/>
            <person name="Submissions S."/>
        </authorList>
    </citation>
    <scope>NUCLEOTIDE SEQUENCE [LARGE SCALE GENOMIC DNA]</scope>
    <source>
        <strain evidence="2">25nlg</strain>
    </source>
</reference>
<accession>A0A1G6GGQ2</accession>
<dbReference type="OrthoDB" id="2991278at2"/>
<dbReference type="STRING" id="1464122.SAMN05421737_1018"/>
<dbReference type="AlphaFoldDB" id="A0A1G6GGQ2"/>
<dbReference type="Proteomes" id="UP000242662">
    <property type="component" value="Unassembled WGS sequence"/>
</dbReference>
<gene>
    <name evidence="1" type="ORF">SAMN05421737_1018</name>
</gene>
<sequence length="52" mass="6614">MRKRHLIRFEELVDQNRRDLLNDEEALTQIDDKLYERAQKKDRLEKKRKRFQ</sequence>
<organism evidence="1 2">
    <name type="scientific">Shouchella lonarensis</name>
    <dbReference type="NCBI Taxonomy" id="1464122"/>
    <lineage>
        <taxon>Bacteria</taxon>
        <taxon>Bacillati</taxon>
        <taxon>Bacillota</taxon>
        <taxon>Bacilli</taxon>
        <taxon>Bacillales</taxon>
        <taxon>Bacillaceae</taxon>
        <taxon>Shouchella</taxon>
    </lineage>
</organism>
<dbReference type="RefSeq" id="WP_090774233.1">
    <property type="nucleotide sequence ID" value="NZ_FMYM01000001.1"/>
</dbReference>
<evidence type="ECO:0000313" key="2">
    <source>
        <dbReference type="Proteomes" id="UP000242662"/>
    </source>
</evidence>
<keyword evidence="2" id="KW-1185">Reference proteome</keyword>
<dbReference type="EMBL" id="FMYM01000001">
    <property type="protein sequence ID" value="SDB81003.1"/>
    <property type="molecule type" value="Genomic_DNA"/>
</dbReference>
<evidence type="ECO:0000313" key="1">
    <source>
        <dbReference type="EMBL" id="SDB81003.1"/>
    </source>
</evidence>
<name>A0A1G6GGQ2_9BACI</name>
<protein>
    <submittedName>
        <fullName evidence="1">Fur-regulated basic protein B</fullName>
    </submittedName>
</protein>
<dbReference type="InterPro" id="IPR025004">
    <property type="entry name" value="SenN/SenS"/>
</dbReference>
<proteinExistence type="predicted"/>
<dbReference type="Pfam" id="PF13040">
    <property type="entry name" value="Fur_reg_FbpB"/>
    <property type="match status" value="1"/>
</dbReference>